<evidence type="ECO:0000313" key="3">
    <source>
        <dbReference type="Proteomes" id="UP000266644"/>
    </source>
</evidence>
<protein>
    <submittedName>
        <fullName evidence="2">Glycosyltransferase family 4 protein</fullName>
    </submittedName>
</protein>
<dbReference type="Proteomes" id="UP000266644">
    <property type="component" value="Unassembled WGS sequence"/>
</dbReference>
<evidence type="ECO:0000259" key="1">
    <source>
        <dbReference type="Pfam" id="PF00534"/>
    </source>
</evidence>
<keyword evidence="2" id="KW-0808">Transferase</keyword>
<dbReference type="RefSeq" id="WP_122330517.1">
    <property type="nucleotide sequence ID" value="NZ_JAQDYY010000001.1"/>
</dbReference>
<comment type="caution">
    <text evidence="2">The sequence shown here is derived from an EMBL/GenBank/DDBJ whole genome shotgun (WGS) entry which is preliminary data.</text>
</comment>
<dbReference type="PANTHER" id="PTHR12526:SF630">
    <property type="entry name" value="GLYCOSYLTRANSFERASE"/>
    <property type="match status" value="1"/>
</dbReference>
<evidence type="ECO:0000313" key="2">
    <source>
        <dbReference type="EMBL" id="RHH08707.1"/>
    </source>
</evidence>
<dbReference type="SUPFAM" id="SSF53756">
    <property type="entry name" value="UDP-Glycosyltransferase/glycogen phosphorylase"/>
    <property type="match status" value="1"/>
</dbReference>
<accession>A0A396BQW0</accession>
<dbReference type="Pfam" id="PF00534">
    <property type="entry name" value="Glycos_transf_1"/>
    <property type="match status" value="1"/>
</dbReference>
<dbReference type="GO" id="GO:0016757">
    <property type="term" value="F:glycosyltransferase activity"/>
    <property type="evidence" value="ECO:0007669"/>
    <property type="project" value="InterPro"/>
</dbReference>
<sequence length="386" mass="45142">MKQPIKIAYCIPELTVASGMERVLTLKMNYLADVLGYDIYVIQTENKELPPYYPLSEKVHIIHLDLNFNYIYTTAKYLWQRLWKYSQLQRIYKKRLTEALMQIRPDITISVLRREINFLTSIKDGSLKIGEFHFSRHNYRSLEHQKFLPHFVRRKLSELWIGQLINKLRKLDRFVVLTDEDKEMWPELDNVIRIYNPISFKVEHTAEGTAHRAIAVGRYTYQKGFDILLPAWQIVSRKHPDWELEIFGAGDRAAYQEQARKLDIEKTCHLNGITNDIATEMRRSSIFILSSRYEGFGMVITEAMACGIPPVAFACPCGPRDIITDGKDGLLAENGNIESLAEKIIYLIEHEAQRQQMGKQAQQSIRKFHLDTIMQQWDELFKKLLS</sequence>
<dbReference type="AlphaFoldDB" id="A0A396BQW0"/>
<name>A0A396BQW0_BACFG</name>
<dbReference type="CDD" id="cd03820">
    <property type="entry name" value="GT4_AmsD-like"/>
    <property type="match status" value="1"/>
</dbReference>
<reference evidence="2 3" key="1">
    <citation type="submission" date="2018-08" db="EMBL/GenBank/DDBJ databases">
        <title>A genome reference for cultivated species of the human gut microbiota.</title>
        <authorList>
            <person name="Zou Y."/>
            <person name="Xue W."/>
            <person name="Luo G."/>
        </authorList>
    </citation>
    <scope>NUCLEOTIDE SEQUENCE [LARGE SCALE GENOMIC DNA]</scope>
    <source>
        <strain evidence="2 3">AM18-6</strain>
    </source>
</reference>
<proteinExistence type="predicted"/>
<dbReference type="PANTHER" id="PTHR12526">
    <property type="entry name" value="GLYCOSYLTRANSFERASE"/>
    <property type="match status" value="1"/>
</dbReference>
<dbReference type="Gene3D" id="3.40.50.2000">
    <property type="entry name" value="Glycogen Phosphorylase B"/>
    <property type="match status" value="2"/>
</dbReference>
<feature type="domain" description="Glycosyl transferase family 1" evidence="1">
    <location>
        <begin position="206"/>
        <end position="363"/>
    </location>
</feature>
<dbReference type="EMBL" id="QRJE01000028">
    <property type="protein sequence ID" value="RHH08707.1"/>
    <property type="molecule type" value="Genomic_DNA"/>
</dbReference>
<organism evidence="2 3">
    <name type="scientific">Bacteroides fragilis</name>
    <dbReference type="NCBI Taxonomy" id="817"/>
    <lineage>
        <taxon>Bacteria</taxon>
        <taxon>Pseudomonadati</taxon>
        <taxon>Bacteroidota</taxon>
        <taxon>Bacteroidia</taxon>
        <taxon>Bacteroidales</taxon>
        <taxon>Bacteroidaceae</taxon>
        <taxon>Bacteroides</taxon>
    </lineage>
</organism>
<gene>
    <name evidence="2" type="ORF">DW228_17085</name>
</gene>
<dbReference type="InterPro" id="IPR001296">
    <property type="entry name" value="Glyco_trans_1"/>
</dbReference>